<evidence type="ECO:0008006" key="4">
    <source>
        <dbReference type="Google" id="ProtNLM"/>
    </source>
</evidence>
<accession>A0A0L0DI75</accession>
<dbReference type="InterPro" id="IPR018775">
    <property type="entry name" value="RlaP"/>
</dbReference>
<sequence>MTAASAAGYAERVLAVLGVAYSRVLLARFNGSRGHGSDDAESDVDVYIVYAPSTEEVLVAGLEASVAPPDTLTTSIEAGAGPGIEKTTDVALYEVGKFLALLRAGSPLAVETVFAPSEDVYVDPLLAPVLEMRDEVLTRKAFRSLLGHTSSEFKQIELAEARGVGWSKLLYHAQRLMLEVEAVYSGGRPQVKFSGETLAALMATKQGKLGGAGEAALLEKLRSRHQQLQRDDPTPAHLPQALPVNNS</sequence>
<organism evidence="2 3">
    <name type="scientific">Thecamonas trahens ATCC 50062</name>
    <dbReference type="NCBI Taxonomy" id="461836"/>
    <lineage>
        <taxon>Eukaryota</taxon>
        <taxon>Apusozoa</taxon>
        <taxon>Apusomonadida</taxon>
        <taxon>Apusomonadidae</taxon>
        <taxon>Thecamonas</taxon>
    </lineage>
</organism>
<gene>
    <name evidence="2" type="ORF">AMSG_08265</name>
</gene>
<keyword evidence="3" id="KW-1185">Reference proteome</keyword>
<dbReference type="OrthoDB" id="6103986at2759"/>
<proteinExistence type="predicted"/>
<dbReference type="EMBL" id="GL349471">
    <property type="protein sequence ID" value="KNC52012.1"/>
    <property type="molecule type" value="Genomic_DNA"/>
</dbReference>
<protein>
    <recommendedName>
        <fullName evidence="4">Polymerase nucleotidyl transferase domain-containing protein</fullName>
    </recommendedName>
</protein>
<feature type="region of interest" description="Disordered" evidence="1">
    <location>
        <begin position="223"/>
        <end position="247"/>
    </location>
</feature>
<name>A0A0L0DI75_THETB</name>
<dbReference type="GeneID" id="25566993"/>
<evidence type="ECO:0000313" key="2">
    <source>
        <dbReference type="EMBL" id="KNC52012.1"/>
    </source>
</evidence>
<dbReference type="Pfam" id="PF10127">
    <property type="entry name" value="RlaP"/>
    <property type="match status" value="1"/>
</dbReference>
<dbReference type="AlphaFoldDB" id="A0A0L0DI75"/>
<evidence type="ECO:0000313" key="3">
    <source>
        <dbReference type="Proteomes" id="UP000054408"/>
    </source>
</evidence>
<dbReference type="Proteomes" id="UP000054408">
    <property type="component" value="Unassembled WGS sequence"/>
</dbReference>
<evidence type="ECO:0000256" key="1">
    <source>
        <dbReference type="SAM" id="MobiDB-lite"/>
    </source>
</evidence>
<dbReference type="RefSeq" id="XP_013755595.1">
    <property type="nucleotide sequence ID" value="XM_013900141.1"/>
</dbReference>
<dbReference type="PANTHER" id="PTHR34817">
    <property type="entry name" value="NUCLEOTIDYLTRANSFERASE"/>
    <property type="match status" value="1"/>
</dbReference>
<reference evidence="2 3" key="1">
    <citation type="submission" date="2010-05" db="EMBL/GenBank/DDBJ databases">
        <title>The Genome Sequence of Thecamonas trahens ATCC 50062.</title>
        <authorList>
            <consortium name="The Broad Institute Genome Sequencing Platform"/>
            <person name="Russ C."/>
            <person name="Cuomo C."/>
            <person name="Shea T."/>
            <person name="Young S.K."/>
            <person name="Zeng Q."/>
            <person name="Koehrsen M."/>
            <person name="Haas B."/>
            <person name="Borodovsky M."/>
            <person name="Guigo R."/>
            <person name="Alvarado L."/>
            <person name="Berlin A."/>
            <person name="Bochicchio J."/>
            <person name="Borenstein D."/>
            <person name="Chapman S."/>
            <person name="Chen Z."/>
            <person name="Freedman E."/>
            <person name="Gellesch M."/>
            <person name="Goldberg J."/>
            <person name="Griggs A."/>
            <person name="Gujja S."/>
            <person name="Heilman E."/>
            <person name="Heiman D."/>
            <person name="Hepburn T."/>
            <person name="Howarth C."/>
            <person name="Jen D."/>
            <person name="Larson L."/>
            <person name="Mehta T."/>
            <person name="Park D."/>
            <person name="Pearson M."/>
            <person name="Roberts A."/>
            <person name="Saif S."/>
            <person name="Shenoy N."/>
            <person name="Sisk P."/>
            <person name="Stolte C."/>
            <person name="Sykes S."/>
            <person name="Thomson T."/>
            <person name="Walk T."/>
            <person name="White J."/>
            <person name="Yandava C."/>
            <person name="Burger G."/>
            <person name="Gray M.W."/>
            <person name="Holland P.W.H."/>
            <person name="King N."/>
            <person name="Lang F.B.F."/>
            <person name="Roger A.J."/>
            <person name="Ruiz-Trillo I."/>
            <person name="Lander E."/>
            <person name="Nusbaum C."/>
        </authorList>
    </citation>
    <scope>NUCLEOTIDE SEQUENCE [LARGE SCALE GENOMIC DNA]</scope>
    <source>
        <strain evidence="2 3">ATCC 50062</strain>
    </source>
</reference>
<dbReference type="PANTHER" id="PTHR34817:SF1">
    <property type="entry name" value="NUCLEOTIDYLTRANSFERASE"/>
    <property type="match status" value="1"/>
</dbReference>